<feature type="domain" description="NAA35-like TPR repeats" evidence="5">
    <location>
        <begin position="308"/>
        <end position="665"/>
    </location>
</feature>
<protein>
    <submittedName>
        <fullName evidence="6">N-alpha-acetyltransferase 35, NatC auxiliary subunit</fullName>
    </submittedName>
</protein>
<comment type="similarity">
    <text evidence="2">Belongs to the MAK10 family.</text>
</comment>
<comment type="caution">
    <text evidence="6">The sequence shown here is derived from an EMBL/GenBank/DDBJ whole genome shotgun (WGS) entry which is preliminary data.</text>
</comment>
<dbReference type="GO" id="GO:0031417">
    <property type="term" value="C:NatC complex"/>
    <property type="evidence" value="ECO:0007669"/>
    <property type="project" value="InterPro"/>
</dbReference>
<dbReference type="OrthoDB" id="269405at2759"/>
<dbReference type="GeneID" id="36517853"/>
<feature type="domain" description="NAA35-like N-terminal" evidence="4">
    <location>
        <begin position="30"/>
        <end position="198"/>
    </location>
</feature>
<accession>A0A2T0FND8</accession>
<evidence type="ECO:0000256" key="1">
    <source>
        <dbReference type="ARBA" id="ARBA00004496"/>
    </source>
</evidence>
<dbReference type="AlphaFoldDB" id="A0A2T0FND8"/>
<proteinExistence type="inferred from homology"/>
<dbReference type="RefSeq" id="XP_024666430.1">
    <property type="nucleotide sequence ID" value="XM_024810662.1"/>
</dbReference>
<comment type="subcellular location">
    <subcellularLocation>
        <location evidence="1">Cytoplasm</location>
    </subcellularLocation>
</comment>
<dbReference type="InterPro" id="IPR057982">
    <property type="entry name" value="TPR_NAA35"/>
</dbReference>
<dbReference type="GO" id="GO:0016740">
    <property type="term" value="F:transferase activity"/>
    <property type="evidence" value="ECO:0007669"/>
    <property type="project" value="UniProtKB-KW"/>
</dbReference>
<evidence type="ECO:0000256" key="3">
    <source>
        <dbReference type="ARBA" id="ARBA00022490"/>
    </source>
</evidence>
<keyword evidence="6" id="KW-0808">Transferase</keyword>
<dbReference type="PANTHER" id="PTHR21373">
    <property type="entry name" value="GLUCOSE REPRESSIBLE PROTEIN MAK10"/>
    <property type="match status" value="1"/>
</dbReference>
<organism evidence="6 7">
    <name type="scientific">Wickerhamiella sorbophila</name>
    <dbReference type="NCBI Taxonomy" id="45607"/>
    <lineage>
        <taxon>Eukaryota</taxon>
        <taxon>Fungi</taxon>
        <taxon>Dikarya</taxon>
        <taxon>Ascomycota</taxon>
        <taxon>Saccharomycotina</taxon>
        <taxon>Dipodascomycetes</taxon>
        <taxon>Dipodascales</taxon>
        <taxon>Trichomonascaceae</taxon>
        <taxon>Wickerhamiella</taxon>
    </lineage>
</organism>
<keyword evidence="3" id="KW-0963">Cytoplasm</keyword>
<dbReference type="STRING" id="45607.A0A2T0FND8"/>
<evidence type="ECO:0000313" key="6">
    <source>
        <dbReference type="EMBL" id="PRT56485.1"/>
    </source>
</evidence>
<dbReference type="Pfam" id="PF04112">
    <property type="entry name" value="Mak10"/>
    <property type="match status" value="1"/>
</dbReference>
<evidence type="ECO:0000259" key="5">
    <source>
        <dbReference type="Pfam" id="PF25789"/>
    </source>
</evidence>
<evidence type="ECO:0000256" key="2">
    <source>
        <dbReference type="ARBA" id="ARBA00006289"/>
    </source>
</evidence>
<dbReference type="Proteomes" id="UP000238350">
    <property type="component" value="Unassembled WGS sequence"/>
</dbReference>
<gene>
    <name evidence="6" type="ORF">B9G98_04105</name>
</gene>
<keyword evidence="7" id="KW-1185">Reference proteome</keyword>
<dbReference type="EMBL" id="NDIQ01000022">
    <property type="protein sequence ID" value="PRT56485.1"/>
    <property type="molecule type" value="Genomic_DNA"/>
</dbReference>
<dbReference type="PANTHER" id="PTHR21373:SF0">
    <property type="entry name" value="N-ALPHA-ACETYLTRANSFERASE 35, NATC AUXILIARY SUBUNIT"/>
    <property type="match status" value="1"/>
</dbReference>
<sequence length="673" mass="76352">MDSEPRLYHNDRYEDVTSDFKEYASKMKVGELAHVPDFKLFDAINAFEMGSARMDTGLKFRPLQDDLKAIPKVSSAQDVCDLADILVAEEMAWHQGNMPLRTIFCCLPFEEVVTNVTELSLDNFTLVKDESKPLLKYLESLLVVSSWHDVARIYILATIKVSSMTMAFIENEPVIIPLDEDFHIAHGNYYMLENTPLDLVLRLLDAALRFSKTEKSVVRRLQLKASWLQVIKQKFAKKPVHVDNVIQALTVYDDYDFDRENPMRVTLSDGVQSRATNFSLAQPLVVIPLKDAVEQWRKIAASLKDLARVTSITRSADLMGFFLVFSSEGHLPIVRASLKQVIALSDILGQSVRTWIVKDIRELSCPDWDPHKSRSLYEPYITQASQCYMELITTFLHTRPLQREGLFGLVSLYDSLQVTADQIDEAASQQGLGRKLHTGSNQKIWALELSSAVQLRKLQVMLWLVLYTVELEIALPWEYPYVFWYAAQLCQHLIDQLGRLKAYFEQHNMRSTQEGYSYLVALELEARGLSQVCSAQYLIHVALDKLGMIKKPKAILTPDLSLQYGLRFQVFESVGVPPMATLDDFNTVYEKLTPEIALEAGRNSLSGAVSLLKTLTRVTQENTEMALIVRSCVGLQVAITQIEKSNAQAALNYERSGYHRYFPVVSPIKDSAN</sequence>
<dbReference type="InterPro" id="IPR057983">
    <property type="entry name" value="NAA35-like_N"/>
</dbReference>
<evidence type="ECO:0000313" key="7">
    <source>
        <dbReference type="Proteomes" id="UP000238350"/>
    </source>
</evidence>
<dbReference type="Pfam" id="PF25789">
    <property type="entry name" value="TPR_NAA35"/>
    <property type="match status" value="1"/>
</dbReference>
<reference evidence="6 7" key="1">
    <citation type="submission" date="2017-04" db="EMBL/GenBank/DDBJ databases">
        <title>Genome sequencing of [Candida] sorbophila.</title>
        <authorList>
            <person name="Ahn J.O."/>
        </authorList>
    </citation>
    <scope>NUCLEOTIDE SEQUENCE [LARGE SCALE GENOMIC DNA]</scope>
    <source>
        <strain evidence="6 7">DS02</strain>
    </source>
</reference>
<name>A0A2T0FND8_9ASCO</name>
<dbReference type="InterPro" id="IPR007244">
    <property type="entry name" value="Naa35_N"/>
</dbReference>
<evidence type="ECO:0000259" key="4">
    <source>
        <dbReference type="Pfam" id="PF04112"/>
    </source>
</evidence>